<dbReference type="PANTHER" id="PTHR13693:SF3">
    <property type="entry name" value="LD36009P"/>
    <property type="match status" value="1"/>
</dbReference>
<dbReference type="InterPro" id="IPR004839">
    <property type="entry name" value="Aminotransferase_I/II_large"/>
</dbReference>
<dbReference type="OrthoDB" id="9807157at2"/>
<comment type="caution">
    <text evidence="6">The sequence shown here is derived from an EMBL/GenBank/DDBJ whole genome shotgun (WGS) entry which is preliminary data.</text>
</comment>
<reference evidence="6 7" key="1">
    <citation type="submission" date="2019-07" db="EMBL/GenBank/DDBJ databases">
        <title>Whole genome shotgun sequence of Nocardia ninae NBRC 108245.</title>
        <authorList>
            <person name="Hosoyama A."/>
            <person name="Uohara A."/>
            <person name="Ohji S."/>
            <person name="Ichikawa N."/>
        </authorList>
    </citation>
    <scope>NUCLEOTIDE SEQUENCE [LARGE SCALE GENOMIC DNA]</scope>
    <source>
        <strain evidence="6 7">NBRC 108245</strain>
    </source>
</reference>
<dbReference type="InterPro" id="IPR015421">
    <property type="entry name" value="PyrdxlP-dep_Trfase_major"/>
</dbReference>
<dbReference type="PANTHER" id="PTHR13693">
    <property type="entry name" value="CLASS II AMINOTRANSFERASE/8-AMINO-7-OXONONANOATE SYNTHASE"/>
    <property type="match status" value="1"/>
</dbReference>
<dbReference type="Pfam" id="PF00155">
    <property type="entry name" value="Aminotran_1_2"/>
    <property type="match status" value="1"/>
</dbReference>
<dbReference type="GO" id="GO:0008710">
    <property type="term" value="F:8-amino-7-oxononanoate synthase activity"/>
    <property type="evidence" value="ECO:0007669"/>
    <property type="project" value="UniProtKB-EC"/>
</dbReference>
<dbReference type="InterPro" id="IPR015424">
    <property type="entry name" value="PyrdxlP-dep_Trfase"/>
</dbReference>
<comment type="catalytic activity">
    <reaction evidence="4">
        <text>6-carboxyhexanoyl-[ACP] + L-alanine + H(+) = (8S)-8-amino-7-oxononanoate + holo-[ACP] + CO2</text>
        <dbReference type="Rhea" id="RHEA:42288"/>
        <dbReference type="Rhea" id="RHEA-COMP:9685"/>
        <dbReference type="Rhea" id="RHEA-COMP:9955"/>
        <dbReference type="ChEBI" id="CHEBI:15378"/>
        <dbReference type="ChEBI" id="CHEBI:16526"/>
        <dbReference type="ChEBI" id="CHEBI:57972"/>
        <dbReference type="ChEBI" id="CHEBI:64479"/>
        <dbReference type="ChEBI" id="CHEBI:78846"/>
        <dbReference type="ChEBI" id="CHEBI:149468"/>
        <dbReference type="EC" id="2.3.1.47"/>
    </reaction>
</comment>
<evidence type="ECO:0000313" key="6">
    <source>
        <dbReference type="EMBL" id="GEM38522.1"/>
    </source>
</evidence>
<evidence type="ECO:0000256" key="1">
    <source>
        <dbReference type="ARBA" id="ARBA00001933"/>
    </source>
</evidence>
<evidence type="ECO:0000259" key="5">
    <source>
        <dbReference type="Pfam" id="PF00155"/>
    </source>
</evidence>
<keyword evidence="7" id="KW-1185">Reference proteome</keyword>
<dbReference type="GO" id="GO:0030170">
    <property type="term" value="F:pyridoxal phosphate binding"/>
    <property type="evidence" value="ECO:0007669"/>
    <property type="project" value="InterPro"/>
</dbReference>
<evidence type="ECO:0000256" key="2">
    <source>
        <dbReference type="ARBA" id="ARBA00013187"/>
    </source>
</evidence>
<keyword evidence="3" id="KW-0808">Transferase</keyword>
<dbReference type="Proteomes" id="UP000321424">
    <property type="component" value="Unassembled WGS sequence"/>
</dbReference>
<dbReference type="Gene3D" id="3.90.1150.10">
    <property type="entry name" value="Aspartate Aminotransferase, domain 1"/>
    <property type="match status" value="1"/>
</dbReference>
<dbReference type="AlphaFoldDB" id="A0A511MCZ9"/>
<dbReference type="GO" id="GO:0016874">
    <property type="term" value="F:ligase activity"/>
    <property type="evidence" value="ECO:0007669"/>
    <property type="project" value="UniProtKB-KW"/>
</dbReference>
<name>A0A511MCZ9_9NOCA</name>
<dbReference type="InterPro" id="IPR015422">
    <property type="entry name" value="PyrdxlP-dep_Trfase_small"/>
</dbReference>
<dbReference type="InterPro" id="IPR050087">
    <property type="entry name" value="AON_synthase_class-II"/>
</dbReference>
<dbReference type="SUPFAM" id="SSF53383">
    <property type="entry name" value="PLP-dependent transferases"/>
    <property type="match status" value="1"/>
</dbReference>
<sequence length="404" mass="42238">MVHTLIRRLAEKDGPRLFVELRNRGISPFYRTAESAIGSSVHLEGRDVLMFGSNNYLGLAGDERVKNAATAGIRRYGSASTGSRLLNGSNELHVEIESRIAAWFQTADALVFTSGYTANIGVISALVGTGDTIVADEYAHASIIDGARLSGARMLRFSHNDVHSLQNVLASVEPSTGEILVIVDGLYSMEGSLAPLRSIATMCKDRGAALMVDEAHSLGLYGATLRGWAEECGVLDDIDVLMGSMSKGLGSTGGFIAGSAELIAGLKGMARSNLFTTSATPASLNAAIESLRIVGSPEGRDIAERVRASSVRLAGLLRDAGVPLNPSGESWSPILPVLIGSDVMAIEIWNKILAGGVYVGVALHPAVPRGRALLRVCVTADHGPDDLARAAEVISAAAVGVPAL</sequence>
<evidence type="ECO:0000256" key="3">
    <source>
        <dbReference type="ARBA" id="ARBA00022679"/>
    </source>
</evidence>
<organism evidence="6 7">
    <name type="scientific">Nocardia ninae NBRC 108245</name>
    <dbReference type="NCBI Taxonomy" id="1210091"/>
    <lineage>
        <taxon>Bacteria</taxon>
        <taxon>Bacillati</taxon>
        <taxon>Actinomycetota</taxon>
        <taxon>Actinomycetes</taxon>
        <taxon>Mycobacteriales</taxon>
        <taxon>Nocardiaceae</taxon>
        <taxon>Nocardia</taxon>
    </lineage>
</organism>
<evidence type="ECO:0000256" key="4">
    <source>
        <dbReference type="ARBA" id="ARBA00047715"/>
    </source>
</evidence>
<evidence type="ECO:0000313" key="7">
    <source>
        <dbReference type="Proteomes" id="UP000321424"/>
    </source>
</evidence>
<proteinExistence type="predicted"/>
<accession>A0A511MCZ9</accession>
<feature type="domain" description="Aminotransferase class I/classII large" evidence="5">
    <location>
        <begin position="47"/>
        <end position="394"/>
    </location>
</feature>
<gene>
    <name evidence="6" type="primary">glyA1</name>
    <name evidence="6" type="ORF">NN4_30410</name>
</gene>
<keyword evidence="6" id="KW-0436">Ligase</keyword>
<protein>
    <recommendedName>
        <fullName evidence="2">8-amino-7-oxononanoate synthase</fullName>
        <ecNumber evidence="2">2.3.1.47</ecNumber>
    </recommendedName>
</protein>
<dbReference type="EC" id="2.3.1.47" evidence="2"/>
<dbReference type="Gene3D" id="3.40.640.10">
    <property type="entry name" value="Type I PLP-dependent aspartate aminotransferase-like (Major domain)"/>
    <property type="match status" value="1"/>
</dbReference>
<dbReference type="EMBL" id="BJXA01000016">
    <property type="protein sequence ID" value="GEM38522.1"/>
    <property type="molecule type" value="Genomic_DNA"/>
</dbReference>
<comment type="cofactor">
    <cofactor evidence="1">
        <name>pyridoxal 5'-phosphate</name>
        <dbReference type="ChEBI" id="CHEBI:597326"/>
    </cofactor>
</comment>